<dbReference type="AlphaFoldDB" id="A0A6M3XVF8"/>
<accession>A0A6M3XVF8</accession>
<dbReference type="EMBL" id="MT144966">
    <property type="protein sequence ID" value="QJI01971.1"/>
    <property type="molecule type" value="Genomic_DNA"/>
</dbReference>
<name>A0A6M3XVF8_9ZZZZ</name>
<protein>
    <submittedName>
        <fullName evidence="1">Uncharacterized protein</fullName>
    </submittedName>
</protein>
<organism evidence="1">
    <name type="scientific">viral metagenome</name>
    <dbReference type="NCBI Taxonomy" id="1070528"/>
    <lineage>
        <taxon>unclassified sequences</taxon>
        <taxon>metagenomes</taxon>
        <taxon>organismal metagenomes</taxon>
    </lineage>
</organism>
<proteinExistence type="predicted"/>
<gene>
    <name evidence="1" type="ORF">TM448B02856_0002</name>
</gene>
<reference evidence="1" key="1">
    <citation type="submission" date="2020-03" db="EMBL/GenBank/DDBJ databases">
        <title>The deep terrestrial virosphere.</title>
        <authorList>
            <person name="Holmfeldt K."/>
            <person name="Nilsson E."/>
            <person name="Simone D."/>
            <person name="Lopez-Fernandez M."/>
            <person name="Wu X."/>
            <person name="de Brujin I."/>
            <person name="Lundin D."/>
            <person name="Andersson A."/>
            <person name="Bertilsson S."/>
            <person name="Dopson M."/>
        </authorList>
    </citation>
    <scope>NUCLEOTIDE SEQUENCE</scope>
    <source>
        <strain evidence="1">TM448B02856</strain>
    </source>
</reference>
<evidence type="ECO:0000313" key="1">
    <source>
        <dbReference type="EMBL" id="QJI01971.1"/>
    </source>
</evidence>
<sequence>MIVYIDESQIPVHTIPEKKLWAAVLLQAFLDMEGLAFGNRGAVDTNRNQAMGWIKSDRTDYIGSFLYVCEVLDLDPGYVRSRFKTMKQQIKRKEKIPKGLKARIKAFDTAKLSDMTCLQIASYFNTSKSLVYNIVSDLGIKYKQIRPGSGNKRKKLVDK</sequence>